<dbReference type="AlphaFoldDB" id="B3PRS1"/>
<protein>
    <submittedName>
        <fullName evidence="1">Uncharacterized protein</fullName>
    </submittedName>
</protein>
<proteinExistence type="predicted"/>
<gene>
    <name evidence="1" type="ordered locus">RHECIAT_CH0002679</name>
</gene>
<dbReference type="HOGENOM" id="CLU_2864695_0_0_5"/>
<dbReference type="KEGG" id="rec:RHECIAT_CH0002679"/>
<dbReference type="Proteomes" id="UP000008817">
    <property type="component" value="Chromosome"/>
</dbReference>
<sequence>MRSRRGQTQARCPSRQRNVLAWGEVSNGERMHRARAKSNAGLLRAMLFRFGTPIPLWHSRASIC</sequence>
<reference evidence="1 2" key="1">
    <citation type="submission" date="2008-04" db="EMBL/GenBank/DDBJ databases">
        <title>Genome diversity and DNA divergence of Rhizobium etli.</title>
        <authorList>
            <person name="Gonzalez V."/>
            <person name="Acosta J.L."/>
            <person name="Santamaria R.I."/>
            <person name="Bustos P."/>
            <person name="Hernandez-Gonzalez I.L."/>
            <person name="Fernandez J.L."/>
            <person name="Diaz R."/>
            <person name="Flores M."/>
            <person name="Mora J."/>
            <person name="Palacios R."/>
            <person name="Davila G."/>
        </authorList>
    </citation>
    <scope>NUCLEOTIDE SEQUENCE [LARGE SCALE GENOMIC DNA]</scope>
    <source>
        <strain evidence="1 2">CIAT 652</strain>
    </source>
</reference>
<evidence type="ECO:0000313" key="2">
    <source>
        <dbReference type="Proteomes" id="UP000008817"/>
    </source>
</evidence>
<name>B3PRS1_RHIE6</name>
<accession>B3PRS1</accession>
<evidence type="ECO:0000313" key="1">
    <source>
        <dbReference type="EMBL" id="ACE91631.1"/>
    </source>
</evidence>
<dbReference type="EMBL" id="CP001074">
    <property type="protein sequence ID" value="ACE91631.1"/>
    <property type="molecule type" value="Genomic_DNA"/>
</dbReference>
<organism evidence="1 2">
    <name type="scientific">Rhizobium etli (strain CIAT 652)</name>
    <dbReference type="NCBI Taxonomy" id="491916"/>
    <lineage>
        <taxon>Bacteria</taxon>
        <taxon>Pseudomonadati</taxon>
        <taxon>Pseudomonadota</taxon>
        <taxon>Alphaproteobacteria</taxon>
        <taxon>Hyphomicrobiales</taxon>
        <taxon>Rhizobiaceae</taxon>
        <taxon>Rhizobium/Agrobacterium group</taxon>
        <taxon>Rhizobium</taxon>
    </lineage>
</organism>